<keyword evidence="7" id="KW-1185">Reference proteome</keyword>
<dbReference type="AlphaFoldDB" id="A0A5C0ATV6"/>
<feature type="domain" description="Type I restriction modification DNA specificity" evidence="5">
    <location>
        <begin position="254"/>
        <end position="420"/>
    </location>
</feature>
<name>A0A5C0ATV6_9BURK</name>
<dbReference type="KEGG" id="pacr:FXN63_08070"/>
<dbReference type="GO" id="GO:0009307">
    <property type="term" value="P:DNA restriction-modification system"/>
    <property type="evidence" value="ECO:0007669"/>
    <property type="project" value="UniProtKB-KW"/>
</dbReference>
<dbReference type="Proteomes" id="UP000325161">
    <property type="component" value="Chromosome"/>
</dbReference>
<dbReference type="Pfam" id="PF01420">
    <property type="entry name" value="Methylase_S"/>
    <property type="match status" value="1"/>
</dbReference>
<feature type="region of interest" description="Disordered" evidence="4">
    <location>
        <begin position="469"/>
        <end position="492"/>
    </location>
</feature>
<evidence type="ECO:0000313" key="6">
    <source>
        <dbReference type="EMBL" id="QEI05809.1"/>
    </source>
</evidence>
<keyword evidence="3" id="KW-0238">DNA-binding</keyword>
<dbReference type="SUPFAM" id="SSF116734">
    <property type="entry name" value="DNA methylase specificity domain"/>
    <property type="match status" value="2"/>
</dbReference>
<gene>
    <name evidence="6" type="ORF">FXN63_08070</name>
</gene>
<dbReference type="REBASE" id="369592">
    <property type="entry name" value="S2.Pac1488ORF8080P"/>
</dbReference>
<proteinExistence type="inferred from homology"/>
<dbReference type="InterPro" id="IPR051212">
    <property type="entry name" value="Type-I_RE_S_subunit"/>
</dbReference>
<protein>
    <recommendedName>
        <fullName evidence="5">Type I restriction modification DNA specificity domain-containing protein</fullName>
    </recommendedName>
</protein>
<dbReference type="PANTHER" id="PTHR43140:SF1">
    <property type="entry name" value="TYPE I RESTRICTION ENZYME ECOKI SPECIFICITY SUBUNIT"/>
    <property type="match status" value="1"/>
</dbReference>
<evidence type="ECO:0000256" key="1">
    <source>
        <dbReference type="ARBA" id="ARBA00010923"/>
    </source>
</evidence>
<evidence type="ECO:0000313" key="7">
    <source>
        <dbReference type="Proteomes" id="UP000325161"/>
    </source>
</evidence>
<keyword evidence="2" id="KW-0680">Restriction system</keyword>
<dbReference type="EMBL" id="CP043046">
    <property type="protein sequence ID" value="QEI05809.1"/>
    <property type="molecule type" value="Genomic_DNA"/>
</dbReference>
<dbReference type="InterPro" id="IPR044946">
    <property type="entry name" value="Restrct_endonuc_typeI_TRD_sf"/>
</dbReference>
<comment type="similarity">
    <text evidence="1">Belongs to the type-I restriction system S methylase family.</text>
</comment>
<evidence type="ECO:0000259" key="5">
    <source>
        <dbReference type="Pfam" id="PF01420"/>
    </source>
</evidence>
<organism evidence="6 7">
    <name type="scientific">Pigmentiphaga aceris</name>
    <dbReference type="NCBI Taxonomy" id="1940612"/>
    <lineage>
        <taxon>Bacteria</taxon>
        <taxon>Pseudomonadati</taxon>
        <taxon>Pseudomonadota</taxon>
        <taxon>Betaproteobacteria</taxon>
        <taxon>Burkholderiales</taxon>
        <taxon>Alcaligenaceae</taxon>
        <taxon>Pigmentiphaga</taxon>
    </lineage>
</organism>
<dbReference type="InterPro" id="IPR000055">
    <property type="entry name" value="Restrct_endonuc_typeI_TRD"/>
</dbReference>
<accession>A0A5C0ATV6</accession>
<evidence type="ECO:0000256" key="3">
    <source>
        <dbReference type="ARBA" id="ARBA00023125"/>
    </source>
</evidence>
<reference evidence="6 7" key="1">
    <citation type="submission" date="2019-08" db="EMBL/GenBank/DDBJ databases">
        <title>Amphibian skin-associated Pigmentiphaga: genome sequence and occurrence across geography and hosts.</title>
        <authorList>
            <person name="Bletz M.C."/>
            <person name="Bunk B."/>
            <person name="Sproeer C."/>
            <person name="Biwer P."/>
            <person name="Reiter S."/>
            <person name="Rabemananjara F.C.E."/>
            <person name="Schulz S."/>
            <person name="Overmann J."/>
            <person name="Vences M."/>
        </authorList>
    </citation>
    <scope>NUCLEOTIDE SEQUENCE [LARGE SCALE GENOMIC DNA]</scope>
    <source>
        <strain evidence="6 7">Mada1488</strain>
    </source>
</reference>
<evidence type="ECO:0000256" key="2">
    <source>
        <dbReference type="ARBA" id="ARBA00022747"/>
    </source>
</evidence>
<dbReference type="GO" id="GO:0003677">
    <property type="term" value="F:DNA binding"/>
    <property type="evidence" value="ECO:0007669"/>
    <property type="project" value="UniProtKB-KW"/>
</dbReference>
<dbReference type="PANTHER" id="PTHR43140">
    <property type="entry name" value="TYPE-1 RESTRICTION ENZYME ECOKI SPECIFICITY PROTEIN"/>
    <property type="match status" value="1"/>
</dbReference>
<evidence type="ECO:0000256" key="4">
    <source>
        <dbReference type="SAM" id="MobiDB-lite"/>
    </source>
</evidence>
<sequence length="661" mass="72215">MSWSGNCIRRCWRRTSGWRGVVCCWKRRAKMSDLPTGWDFTTLGKLLRAIEAGQNVKCEERPPIEDEAGLVKISAVTWGRFNEEASKTLPKNVPVSERNRICSGDLLISRANTIELVGASVIVGPIKKRLYLSDKVLRLVVDEPAKRWINFALKTPRLRQAIQAASTGNQMSMRNIPQEKLRSLIIPLAPEAEQTRIADQLDTLLARVNACNDHLDVIPGILKRFRQAVLATALAGALPDADGDQAVDTKPRTTKLSEIAVVGTGSTPLRSNDSFYANSGTPWVTSAATGKPLVTEAEQFVTKAAIAAHRLKTYPEGTLLVAMYGEGKTRGQVSELAIKATINQACAAIWVDEDKASKKFVKLALTANYLAMRQLAEGGNQPNLNLTKIKDFEIPLPSLAEQDAIVRRAEALFSLVDRIEASHKKACARAKRLASQTLAKAFRGELVEQDPQDEPASVLLQRLAVNKPAKASVSRGRPRSQSEAHLSAHDVQPADWVNLPNDAWAAPVDRDGQADAVWLTAVLRAGREPMPERTARLATLLCQQPHLFTIALSEKQAKLWSRLVGGEAKPLPGNVTRFQPATNNRWGRAIKDMRVRGDLIEVGASDEVTWTLGPGAASIDTAGWPDGRASFVVAYLRAHGVESILPSLEPAVLDFVNVRAA</sequence>
<dbReference type="Gene3D" id="3.90.220.20">
    <property type="entry name" value="DNA methylase specificity domains"/>
    <property type="match status" value="2"/>
</dbReference>
<dbReference type="OrthoDB" id="5298944at2"/>